<dbReference type="Proteomes" id="UP000427769">
    <property type="component" value="Chromosome"/>
</dbReference>
<dbReference type="KEGG" id="dwd:DSCW_57010"/>
<protein>
    <submittedName>
        <fullName evidence="1">Uncharacterized protein</fullName>
    </submittedName>
</protein>
<reference evidence="1 2" key="1">
    <citation type="submission" date="2019-11" db="EMBL/GenBank/DDBJ databases">
        <title>Comparative genomics of hydrocarbon-degrading Desulfosarcina strains.</title>
        <authorList>
            <person name="Watanabe M."/>
            <person name="Kojima H."/>
            <person name="Fukui M."/>
        </authorList>
    </citation>
    <scope>NUCLEOTIDE SEQUENCE [LARGE SCALE GENOMIC DNA]</scope>
    <source>
        <strain evidence="1 2">PP31</strain>
    </source>
</reference>
<dbReference type="OrthoDB" id="9182171at2"/>
<sequence length="294" mass="33374">MIFEFAVSPELFADWQDVRFLVASFGREEGRLVSEIPRKKWKMLVLQAIKRSDNGEVMKKRLKEAATRLIKRALYTRQTAPEVDATDWLAAALAAHEQRPFRAIIVDTYDGDRDDVLACDLSLIDHPLWRVPKDESVERNAATMLGVIQSILDCAGEVVLVDRNFRPDQQRFRNVLIRLMESLSTRPHGPRIGKIVYHVGDDIEIGHLETQCRACIAVRIPASITLEIVVHPRDKLHDRFVLTDIGGVSFGQGLDESLGSGPDKVLVSRLSETTYKEWWRKCKSTTVSFRIVSP</sequence>
<gene>
    <name evidence="1" type="ORF">DSCW_57010</name>
</gene>
<proteinExistence type="predicted"/>
<keyword evidence="2" id="KW-1185">Reference proteome</keyword>
<evidence type="ECO:0000313" key="2">
    <source>
        <dbReference type="Proteomes" id="UP000427769"/>
    </source>
</evidence>
<accession>A0A5K7ZJ33</accession>
<dbReference type="EMBL" id="AP021875">
    <property type="protein sequence ID" value="BBO78284.1"/>
    <property type="molecule type" value="Genomic_DNA"/>
</dbReference>
<organism evidence="1 2">
    <name type="scientific">Desulfosarcina widdelii</name>
    <dbReference type="NCBI Taxonomy" id="947919"/>
    <lineage>
        <taxon>Bacteria</taxon>
        <taxon>Pseudomonadati</taxon>
        <taxon>Thermodesulfobacteriota</taxon>
        <taxon>Desulfobacteria</taxon>
        <taxon>Desulfobacterales</taxon>
        <taxon>Desulfosarcinaceae</taxon>
        <taxon>Desulfosarcina</taxon>
    </lineage>
</organism>
<evidence type="ECO:0000313" key="1">
    <source>
        <dbReference type="EMBL" id="BBO78284.1"/>
    </source>
</evidence>
<name>A0A5K7ZJ33_9BACT</name>
<dbReference type="RefSeq" id="WP_155306937.1">
    <property type="nucleotide sequence ID" value="NZ_AP021875.1"/>
</dbReference>
<dbReference type="AlphaFoldDB" id="A0A5K7ZJ33"/>